<dbReference type="Pfam" id="PF02588">
    <property type="entry name" value="YitT_membrane"/>
    <property type="match status" value="1"/>
</dbReference>
<reference evidence="8 9" key="1">
    <citation type="submission" date="2018-06" db="EMBL/GenBank/DDBJ databases">
        <title>Genomic Encyclopedia of Archaeal and Bacterial Type Strains, Phase II (KMG-II): from individual species to whole genera.</title>
        <authorList>
            <person name="Goeker M."/>
        </authorList>
    </citation>
    <scope>NUCLEOTIDE SEQUENCE [LARGE SCALE GENOMIC DNA]</scope>
    <source>
        <strain evidence="8 9">DSM 14825</strain>
    </source>
</reference>
<gene>
    <name evidence="8" type="ORF">LY11_01094</name>
</gene>
<dbReference type="PANTHER" id="PTHR33545:SF4">
    <property type="entry name" value="UPF0750 MEMBRANE PROTEIN YXKD"/>
    <property type="match status" value="1"/>
</dbReference>
<dbReference type="EMBL" id="QLLR01000003">
    <property type="protein sequence ID" value="RAJ34203.1"/>
    <property type="molecule type" value="Genomic_DNA"/>
</dbReference>
<dbReference type="Gene3D" id="3.30.70.120">
    <property type="match status" value="1"/>
</dbReference>
<keyword evidence="5 6" id="KW-0472">Membrane</keyword>
<proteinExistence type="predicted"/>
<evidence type="ECO:0000256" key="5">
    <source>
        <dbReference type="ARBA" id="ARBA00023136"/>
    </source>
</evidence>
<dbReference type="InterPro" id="IPR015867">
    <property type="entry name" value="N-reg_PII/ATP_PRibTrfase_C"/>
</dbReference>
<dbReference type="InterPro" id="IPR003740">
    <property type="entry name" value="YitT"/>
</dbReference>
<comment type="subcellular location">
    <subcellularLocation>
        <location evidence="1">Cell membrane</location>
        <topology evidence="1">Multi-pass membrane protein</topology>
    </subcellularLocation>
</comment>
<feature type="transmembrane region" description="Helical" evidence="6">
    <location>
        <begin position="109"/>
        <end position="128"/>
    </location>
</feature>
<dbReference type="PANTHER" id="PTHR33545">
    <property type="entry name" value="UPF0750 MEMBRANE PROTEIN YITT-RELATED"/>
    <property type="match status" value="1"/>
</dbReference>
<keyword evidence="4 6" id="KW-1133">Transmembrane helix</keyword>
<keyword evidence="2" id="KW-1003">Cell membrane</keyword>
<dbReference type="AlphaFoldDB" id="A0A327T3B5"/>
<evidence type="ECO:0000256" key="3">
    <source>
        <dbReference type="ARBA" id="ARBA00022692"/>
    </source>
</evidence>
<comment type="caution">
    <text evidence="8">The sequence shown here is derived from an EMBL/GenBank/DDBJ whole genome shotgun (WGS) entry which is preliminary data.</text>
</comment>
<dbReference type="OrthoDB" id="1114876at2"/>
<evidence type="ECO:0000256" key="6">
    <source>
        <dbReference type="SAM" id="Phobius"/>
    </source>
</evidence>
<name>A0A327T3B5_9SPHI</name>
<evidence type="ECO:0000259" key="7">
    <source>
        <dbReference type="Pfam" id="PF10035"/>
    </source>
</evidence>
<evidence type="ECO:0000256" key="1">
    <source>
        <dbReference type="ARBA" id="ARBA00004651"/>
    </source>
</evidence>
<evidence type="ECO:0000313" key="8">
    <source>
        <dbReference type="EMBL" id="RAJ34203.1"/>
    </source>
</evidence>
<organism evidence="8 9">
    <name type="scientific">Pedobacter cryoconitis</name>
    <dbReference type="NCBI Taxonomy" id="188932"/>
    <lineage>
        <taxon>Bacteria</taxon>
        <taxon>Pseudomonadati</taxon>
        <taxon>Bacteroidota</taxon>
        <taxon>Sphingobacteriia</taxon>
        <taxon>Sphingobacteriales</taxon>
        <taxon>Sphingobacteriaceae</taxon>
        <taxon>Pedobacter</taxon>
    </lineage>
</organism>
<dbReference type="GO" id="GO:0005886">
    <property type="term" value="C:plasma membrane"/>
    <property type="evidence" value="ECO:0007669"/>
    <property type="project" value="UniProtKB-SubCell"/>
</dbReference>
<dbReference type="STRING" id="188932.AY601_4042"/>
<feature type="domain" description="DUF2179" evidence="7">
    <location>
        <begin position="222"/>
        <end position="276"/>
    </location>
</feature>
<feature type="transmembrane region" description="Helical" evidence="6">
    <location>
        <begin position="12"/>
        <end position="31"/>
    </location>
</feature>
<dbReference type="RefSeq" id="WP_111632707.1">
    <property type="nucleotide sequence ID" value="NZ_QLLR01000003.1"/>
</dbReference>
<evidence type="ECO:0000256" key="2">
    <source>
        <dbReference type="ARBA" id="ARBA00022475"/>
    </source>
</evidence>
<dbReference type="Proteomes" id="UP000249754">
    <property type="component" value="Unassembled WGS sequence"/>
</dbReference>
<evidence type="ECO:0000256" key="4">
    <source>
        <dbReference type="ARBA" id="ARBA00022989"/>
    </source>
</evidence>
<keyword evidence="3 6" id="KW-0812">Transmembrane</keyword>
<feature type="transmembrane region" description="Helical" evidence="6">
    <location>
        <begin position="149"/>
        <end position="170"/>
    </location>
</feature>
<dbReference type="InterPro" id="IPR019264">
    <property type="entry name" value="DUF2179"/>
</dbReference>
<accession>A0A327T3B5</accession>
<dbReference type="CDD" id="cd16380">
    <property type="entry name" value="YitT_C"/>
    <property type="match status" value="1"/>
</dbReference>
<protein>
    <submittedName>
        <fullName evidence="8">Uncharacterized membrane-anchored protein YitT (DUF2179 family)</fullName>
    </submittedName>
</protein>
<feature type="transmembrane region" description="Helical" evidence="6">
    <location>
        <begin position="79"/>
        <end position="97"/>
    </location>
</feature>
<dbReference type="InterPro" id="IPR051461">
    <property type="entry name" value="UPF0750_membrane"/>
</dbReference>
<evidence type="ECO:0000313" key="9">
    <source>
        <dbReference type="Proteomes" id="UP000249754"/>
    </source>
</evidence>
<dbReference type="Pfam" id="PF10035">
    <property type="entry name" value="DUF2179"/>
    <property type="match status" value="1"/>
</dbReference>
<dbReference type="PIRSF" id="PIRSF006483">
    <property type="entry name" value="Membrane_protein_YitT"/>
    <property type="match status" value="1"/>
</dbReference>
<feature type="transmembrane region" description="Helical" evidence="6">
    <location>
        <begin position="51"/>
        <end position="72"/>
    </location>
</feature>
<sequence>MATPATKEHAKNIALIILGTLIFASGINYFAIPNKLSEGGVIGLTIVAFYYFHWSPGILNLILNAILMAIGYKLLDKRTIVYTLFGIFFSSLFLFLTENTHAPLTSDPLLAAIFAGLFVGGGIGLVFLSGGTTGGSAIIARLFQKLWGWKLGTAMLIVDIVVIGLSTFIIGPEKTMYTLVAVYIGARVVDFIVEGFNTKKAVTIISAQSVMIAEKITMGLVRGATVLHGHGAYTKDRKEVIYVVISKPELIELKTMVHETDPDAFVVIHDVHDVFGKGFTI</sequence>